<evidence type="ECO:0000256" key="1">
    <source>
        <dbReference type="SAM" id="MobiDB-lite"/>
    </source>
</evidence>
<evidence type="ECO:0008006" key="4">
    <source>
        <dbReference type="Google" id="ProtNLM"/>
    </source>
</evidence>
<evidence type="ECO:0000313" key="2">
    <source>
        <dbReference type="EMBL" id="GGS49149.1"/>
    </source>
</evidence>
<dbReference type="EMBL" id="BMSL01000013">
    <property type="protein sequence ID" value="GGS49149.1"/>
    <property type="molecule type" value="Genomic_DNA"/>
</dbReference>
<reference evidence="2" key="2">
    <citation type="submission" date="2020-09" db="EMBL/GenBank/DDBJ databases">
        <authorList>
            <person name="Sun Q."/>
            <person name="Ohkuma M."/>
        </authorList>
    </citation>
    <scope>NUCLEOTIDE SEQUENCE</scope>
    <source>
        <strain evidence="2">JCM 4234</strain>
    </source>
</reference>
<dbReference type="AlphaFoldDB" id="A0A918LHX7"/>
<keyword evidence="3" id="KW-1185">Reference proteome</keyword>
<comment type="caution">
    <text evidence="2">The sequence shown here is derived from an EMBL/GenBank/DDBJ whole genome shotgun (WGS) entry which is preliminary data.</text>
</comment>
<dbReference type="Proteomes" id="UP000653493">
    <property type="component" value="Unassembled WGS sequence"/>
</dbReference>
<dbReference type="PANTHER" id="PTHR35569:SF1">
    <property type="entry name" value="CYANAMIDE HYDRATASE DDI2-RELATED"/>
    <property type="match status" value="1"/>
</dbReference>
<dbReference type="PANTHER" id="PTHR35569">
    <property type="entry name" value="CYANAMIDE HYDRATASE DDI2-RELATED"/>
    <property type="match status" value="1"/>
</dbReference>
<organism evidence="2 3">
    <name type="scientific">Streptomyces griseoviridis</name>
    <dbReference type="NCBI Taxonomy" id="45398"/>
    <lineage>
        <taxon>Bacteria</taxon>
        <taxon>Bacillati</taxon>
        <taxon>Actinomycetota</taxon>
        <taxon>Actinomycetes</taxon>
        <taxon>Kitasatosporales</taxon>
        <taxon>Streptomycetaceae</taxon>
        <taxon>Streptomyces</taxon>
    </lineage>
</organism>
<feature type="region of interest" description="Disordered" evidence="1">
    <location>
        <begin position="1"/>
        <end position="23"/>
    </location>
</feature>
<dbReference type="SUPFAM" id="SSF109604">
    <property type="entry name" value="HD-domain/PDEase-like"/>
    <property type="match status" value="1"/>
</dbReference>
<accession>A0A918LHX7</accession>
<protein>
    <recommendedName>
        <fullName evidence="4">HD domain-containing protein</fullName>
    </recommendedName>
</protein>
<proteinExistence type="predicted"/>
<evidence type="ECO:0000313" key="3">
    <source>
        <dbReference type="Proteomes" id="UP000653493"/>
    </source>
</evidence>
<reference evidence="2" key="1">
    <citation type="journal article" date="2014" name="Int. J. Syst. Evol. Microbiol.">
        <title>Complete genome sequence of Corynebacterium casei LMG S-19264T (=DSM 44701T), isolated from a smear-ripened cheese.</title>
        <authorList>
            <consortium name="US DOE Joint Genome Institute (JGI-PGF)"/>
            <person name="Walter F."/>
            <person name="Albersmeier A."/>
            <person name="Kalinowski J."/>
            <person name="Ruckert C."/>
        </authorList>
    </citation>
    <scope>NUCLEOTIDE SEQUENCE</scope>
    <source>
        <strain evidence="2">JCM 4234</strain>
    </source>
</reference>
<sequence length="211" mass="22847">MAARPEVPGSGREEAGRPPLPRAWQPLLARPPLAELLGDPLADAALAEMARLLPTPVALHSLRTFLLADARARAGETAYDRVGLLAVAAFHDTGLVGRGPLGRGGFPARGAELLDRFLAGRQVDDARRRALTRAVREHMRPFPASGWGPEARLLHFGAWLDVTGRGDRRLPGERRLLAELAPTPWFALSFCARVAACVPRRVLPARHAAPR</sequence>
<gene>
    <name evidence="2" type="ORF">GCM10010238_43530</name>
</gene>
<name>A0A918LHX7_STRGD</name>